<dbReference type="AlphaFoldDB" id="A0A931LZB2"/>
<feature type="transmembrane region" description="Helical" evidence="2">
    <location>
        <begin position="75"/>
        <end position="96"/>
    </location>
</feature>
<keyword evidence="2" id="KW-0472">Membrane</keyword>
<comment type="caution">
    <text evidence="3">The sequence shown here is derived from an EMBL/GenBank/DDBJ whole genome shotgun (WGS) entry which is preliminary data.</text>
</comment>
<reference evidence="3" key="1">
    <citation type="submission" date="2020-07" db="EMBL/GenBank/DDBJ databases">
        <title>Huge and variable diversity of episymbiotic CPR bacteria and DPANN archaea in groundwater ecosystems.</title>
        <authorList>
            <person name="He C.Y."/>
            <person name="Keren R."/>
            <person name="Whittaker M."/>
            <person name="Farag I.F."/>
            <person name="Doudna J."/>
            <person name="Cate J.H.D."/>
            <person name="Banfield J.F."/>
        </authorList>
    </citation>
    <scope>NUCLEOTIDE SEQUENCE</scope>
    <source>
        <strain evidence="3">NC_groundwater_17_Pr7_B-0.1um_64_12</strain>
    </source>
</reference>
<proteinExistence type="predicted"/>
<organism evidence="3 4">
    <name type="scientific">Fimbriimonas ginsengisoli</name>
    <dbReference type="NCBI Taxonomy" id="1005039"/>
    <lineage>
        <taxon>Bacteria</taxon>
        <taxon>Bacillati</taxon>
        <taxon>Armatimonadota</taxon>
        <taxon>Fimbriimonadia</taxon>
        <taxon>Fimbriimonadales</taxon>
        <taxon>Fimbriimonadaceae</taxon>
        <taxon>Fimbriimonas</taxon>
    </lineage>
</organism>
<feature type="compositionally biased region" description="Acidic residues" evidence="1">
    <location>
        <begin position="149"/>
        <end position="158"/>
    </location>
</feature>
<gene>
    <name evidence="3" type="ORF">HYR64_10510</name>
</gene>
<feature type="region of interest" description="Disordered" evidence="1">
    <location>
        <begin position="129"/>
        <end position="158"/>
    </location>
</feature>
<dbReference type="Proteomes" id="UP000727962">
    <property type="component" value="Unassembled WGS sequence"/>
</dbReference>
<evidence type="ECO:0000256" key="2">
    <source>
        <dbReference type="SAM" id="Phobius"/>
    </source>
</evidence>
<evidence type="ECO:0000256" key="1">
    <source>
        <dbReference type="SAM" id="MobiDB-lite"/>
    </source>
</evidence>
<keyword evidence="2" id="KW-1133">Transmembrane helix</keyword>
<evidence type="ECO:0000313" key="4">
    <source>
        <dbReference type="Proteomes" id="UP000727962"/>
    </source>
</evidence>
<sequence length="158" mass="17237">MRIWKRKNAEDEGIDNLSMGPLELDLALERADQLEMARLVKTLVDEQPSLTWRSALNERLRSVDQTQRRRRGTAWVWRAGVALGLAASVLVGFLIWPVAGTVQVPSGAVESGLIRAFREEVAANEVAGAGATPLELDQNGGESLAPDQAYEDTDAEPT</sequence>
<dbReference type="EMBL" id="JACOSL010000064">
    <property type="protein sequence ID" value="MBI1757525.1"/>
    <property type="molecule type" value="Genomic_DNA"/>
</dbReference>
<keyword evidence="2" id="KW-0812">Transmembrane</keyword>
<protein>
    <submittedName>
        <fullName evidence="3">Uncharacterized protein</fullName>
    </submittedName>
</protein>
<evidence type="ECO:0000313" key="3">
    <source>
        <dbReference type="EMBL" id="MBI1757525.1"/>
    </source>
</evidence>
<name>A0A931LZB2_FIMGI</name>
<accession>A0A931LZB2</accession>